<organism evidence="2 3">
    <name type="scientific">Gluconacetobacter sacchari DSM 12717</name>
    <dbReference type="NCBI Taxonomy" id="1307940"/>
    <lineage>
        <taxon>Bacteria</taxon>
        <taxon>Pseudomonadati</taxon>
        <taxon>Pseudomonadota</taxon>
        <taxon>Alphaproteobacteria</taxon>
        <taxon>Acetobacterales</taxon>
        <taxon>Acetobacteraceae</taxon>
        <taxon>Gluconacetobacter</taxon>
    </lineage>
</organism>
<dbReference type="Proteomes" id="UP001060895">
    <property type="component" value="Unassembled WGS sequence"/>
</dbReference>
<keyword evidence="1" id="KW-0472">Membrane</keyword>
<proteinExistence type="predicted"/>
<dbReference type="EMBL" id="BAQP01000101">
    <property type="protein sequence ID" value="GBQ24616.1"/>
    <property type="molecule type" value="Genomic_DNA"/>
</dbReference>
<sequence>MTHTITRGVSAAPPRSIGYWTVMVGGIVALIVLYAGVLLFGQAW</sequence>
<comment type="caution">
    <text evidence="2">The sequence shown here is derived from an EMBL/GenBank/DDBJ whole genome shotgun (WGS) entry which is preliminary data.</text>
</comment>
<evidence type="ECO:0000313" key="3">
    <source>
        <dbReference type="Proteomes" id="UP001060895"/>
    </source>
</evidence>
<feature type="transmembrane region" description="Helical" evidence="1">
    <location>
        <begin position="17"/>
        <end position="40"/>
    </location>
</feature>
<reference evidence="2" key="1">
    <citation type="submission" date="2013-04" db="EMBL/GenBank/DDBJ databases">
        <title>The genome sequencing project of 58 acetic acid bacteria.</title>
        <authorList>
            <person name="Okamoto-Kainuma A."/>
            <person name="Ishikawa M."/>
            <person name="Umino S."/>
            <person name="Koizumi Y."/>
            <person name="Shiwa Y."/>
            <person name="Yoshikawa H."/>
            <person name="Matsutani M."/>
            <person name="Matsushita K."/>
        </authorList>
    </citation>
    <scope>NUCLEOTIDE SEQUENCE</scope>
    <source>
        <strain evidence="2">DSM 12717</strain>
    </source>
</reference>
<keyword evidence="3" id="KW-1185">Reference proteome</keyword>
<evidence type="ECO:0000313" key="2">
    <source>
        <dbReference type="EMBL" id="GBQ24616.1"/>
    </source>
</evidence>
<accession>A0ABQ0P796</accession>
<keyword evidence="1" id="KW-1133">Transmembrane helix</keyword>
<protein>
    <submittedName>
        <fullName evidence="2">Uncharacterized protein</fullName>
    </submittedName>
</protein>
<name>A0ABQ0P796_9PROT</name>
<dbReference type="RefSeq" id="WP_264812515.1">
    <property type="nucleotide sequence ID" value="NZ_BAQP01000101.1"/>
</dbReference>
<gene>
    <name evidence="2" type="ORF">AA12717_1841</name>
</gene>
<keyword evidence="1" id="KW-0812">Transmembrane</keyword>
<evidence type="ECO:0000256" key="1">
    <source>
        <dbReference type="SAM" id="Phobius"/>
    </source>
</evidence>